<dbReference type="InterPro" id="IPR003340">
    <property type="entry name" value="B3_DNA-bd"/>
</dbReference>
<feature type="domain" description="TF-B3" evidence="7">
    <location>
        <begin position="462"/>
        <end position="524"/>
    </location>
</feature>
<organism evidence="8 9">
    <name type="scientific">Punica granatum</name>
    <name type="common">Pomegranate</name>
    <dbReference type="NCBI Taxonomy" id="22663"/>
    <lineage>
        <taxon>Eukaryota</taxon>
        <taxon>Viridiplantae</taxon>
        <taxon>Streptophyta</taxon>
        <taxon>Embryophyta</taxon>
        <taxon>Tracheophyta</taxon>
        <taxon>Spermatophyta</taxon>
        <taxon>Magnoliopsida</taxon>
        <taxon>eudicotyledons</taxon>
        <taxon>Gunneridae</taxon>
        <taxon>Pentapetalae</taxon>
        <taxon>rosids</taxon>
        <taxon>malvids</taxon>
        <taxon>Myrtales</taxon>
        <taxon>Lythraceae</taxon>
        <taxon>Punica</taxon>
    </lineage>
</organism>
<evidence type="ECO:0000256" key="3">
    <source>
        <dbReference type="ARBA" id="ARBA00023125"/>
    </source>
</evidence>
<protein>
    <submittedName>
        <fullName evidence="9 10">B3 domain-containing protein Os02g0598200-like</fullName>
    </submittedName>
</protein>
<dbReference type="Proteomes" id="UP000515151">
    <property type="component" value="Chromosome 8"/>
</dbReference>
<evidence type="ECO:0000256" key="6">
    <source>
        <dbReference type="SAM" id="MobiDB-lite"/>
    </source>
</evidence>
<keyword evidence="3" id="KW-0238">DNA-binding</keyword>
<dbReference type="RefSeq" id="XP_031407884.1">
    <property type="nucleotide sequence ID" value="XM_031552024.1"/>
</dbReference>
<evidence type="ECO:0000313" key="11">
    <source>
        <dbReference type="RefSeq" id="XP_031407885.1"/>
    </source>
</evidence>
<dbReference type="GO" id="GO:0005634">
    <property type="term" value="C:nucleus"/>
    <property type="evidence" value="ECO:0007669"/>
    <property type="project" value="UniProtKB-SubCell"/>
</dbReference>
<keyword evidence="8" id="KW-1185">Reference proteome</keyword>
<dbReference type="CDD" id="cd10017">
    <property type="entry name" value="B3_DNA"/>
    <property type="match status" value="2"/>
</dbReference>
<dbReference type="SUPFAM" id="SSF101936">
    <property type="entry name" value="DNA-binding pseudobarrel domain"/>
    <property type="match status" value="2"/>
</dbReference>
<evidence type="ECO:0000259" key="7">
    <source>
        <dbReference type="PROSITE" id="PS50863"/>
    </source>
</evidence>
<sequence>MTQLSCTMKACSECSKNCILIPQLKAECGSSAVTSFFKVMFCDSYSELMYLPPKCNASLSKLINQKINLEDSHGHRWPVMISKVDGALAFKRGWNAFFLDHGLQLGDFVLFFYLGDHLAVKIYDKTGCEKLDFPNSNASKKRRRPKKGSKPIHPSKPIDRKSLSPAVVTRLTDDVVEVVPQNDNPPNCTNGRSQEKPKECVEDWFIVSDPVTKNKHVEDRRLLFDLSDFEMNFDILCASGSKETTVENDNLSQEPKVGDKLEIEVPVTNQPNIGIFKTNDVATEDTEHRKAPKEPDNLCHVSDSASRNKQKSEHQLPNTVTIAPRNEKSHMLNAGIKELKDAKERGASAAFSAPIPIKMESEERGLKLYIPPERTSEALKAVEKEPFQVSPNMRSLSEIIPKTYVSPLKIELEAGSLDIVPISSLSDDPIEVFGIADNPFYIELPWKLAQGRGKSRHRKKVIALQDPQKRLWPVVYYERSDLKILTTGWKHLYKANEIQPGDKCAFKLLNKLESIYAVSIIREPAPLLLPAP</sequence>
<keyword evidence="4" id="KW-0804">Transcription</keyword>
<dbReference type="PANTHER" id="PTHR31391">
    <property type="entry name" value="B3 DOMAIN-CONTAINING PROTEIN OS11G0197600-RELATED"/>
    <property type="match status" value="1"/>
</dbReference>
<name>A0A6P8EPF8_PUNGR</name>
<evidence type="ECO:0000256" key="4">
    <source>
        <dbReference type="ARBA" id="ARBA00023163"/>
    </source>
</evidence>
<dbReference type="RefSeq" id="XP_031407885.1">
    <property type="nucleotide sequence ID" value="XM_031552025.1"/>
</dbReference>
<feature type="compositionally biased region" description="Basic residues" evidence="6">
    <location>
        <begin position="139"/>
        <end position="150"/>
    </location>
</feature>
<evidence type="ECO:0000256" key="1">
    <source>
        <dbReference type="ARBA" id="ARBA00004123"/>
    </source>
</evidence>
<feature type="region of interest" description="Disordered" evidence="6">
    <location>
        <begin position="134"/>
        <end position="160"/>
    </location>
</feature>
<reference evidence="9 10" key="2">
    <citation type="submission" date="2025-04" db="UniProtKB">
        <authorList>
            <consortium name="RefSeq"/>
        </authorList>
    </citation>
    <scope>IDENTIFICATION</scope>
    <source>
        <tissue evidence="9 10">Leaf</tissue>
    </source>
</reference>
<accession>A0A6P8EPF8</accession>
<dbReference type="InterPro" id="IPR015300">
    <property type="entry name" value="DNA-bd_pseudobarrel_sf"/>
</dbReference>
<gene>
    <name evidence="9 10 11" type="primary">LOC116216093</name>
</gene>
<dbReference type="OrthoDB" id="635132at2759"/>
<feature type="region of interest" description="Disordered" evidence="6">
    <location>
        <begin position="283"/>
        <end position="315"/>
    </location>
</feature>
<evidence type="ECO:0000313" key="8">
    <source>
        <dbReference type="Proteomes" id="UP000515151"/>
    </source>
</evidence>
<dbReference type="SMART" id="SM01019">
    <property type="entry name" value="B3"/>
    <property type="match status" value="2"/>
</dbReference>
<feature type="domain" description="TF-B3" evidence="7">
    <location>
        <begin position="34"/>
        <end position="126"/>
    </location>
</feature>
<dbReference type="GO" id="GO:0003677">
    <property type="term" value="F:DNA binding"/>
    <property type="evidence" value="ECO:0007669"/>
    <property type="project" value="UniProtKB-KW"/>
</dbReference>
<comment type="subcellular location">
    <subcellularLocation>
        <location evidence="1">Nucleus</location>
    </subcellularLocation>
</comment>
<dbReference type="RefSeq" id="XP_031407883.1">
    <property type="nucleotide sequence ID" value="XM_031552023.1"/>
</dbReference>
<dbReference type="PROSITE" id="PS50863">
    <property type="entry name" value="B3"/>
    <property type="match status" value="2"/>
</dbReference>
<keyword evidence="2" id="KW-0805">Transcription regulation</keyword>
<evidence type="ECO:0000256" key="5">
    <source>
        <dbReference type="ARBA" id="ARBA00023242"/>
    </source>
</evidence>
<evidence type="ECO:0000313" key="9">
    <source>
        <dbReference type="RefSeq" id="XP_031407883.1"/>
    </source>
</evidence>
<evidence type="ECO:0000256" key="2">
    <source>
        <dbReference type="ARBA" id="ARBA00023015"/>
    </source>
</evidence>
<evidence type="ECO:0000313" key="10">
    <source>
        <dbReference type="RefSeq" id="XP_031407884.1"/>
    </source>
</evidence>
<dbReference type="Pfam" id="PF02362">
    <property type="entry name" value="B3"/>
    <property type="match status" value="2"/>
</dbReference>
<dbReference type="InterPro" id="IPR044837">
    <property type="entry name" value="REM16-like"/>
</dbReference>
<dbReference type="AlphaFoldDB" id="A0A6P8EPF8"/>
<reference evidence="8" key="1">
    <citation type="journal article" date="2020" name="Plant Biotechnol. J.">
        <title>The pomegranate (Punica granatum L.) draft genome dissects genetic divergence between soft- and hard-seeded cultivars.</title>
        <authorList>
            <person name="Luo X."/>
            <person name="Li H."/>
            <person name="Wu Z."/>
            <person name="Yao W."/>
            <person name="Zhao P."/>
            <person name="Cao D."/>
            <person name="Yu H."/>
            <person name="Li K."/>
            <person name="Poudel K."/>
            <person name="Zhao D."/>
            <person name="Zhang F."/>
            <person name="Xia X."/>
            <person name="Chen L."/>
            <person name="Wang Q."/>
            <person name="Jing D."/>
            <person name="Cao S."/>
        </authorList>
    </citation>
    <scope>NUCLEOTIDE SEQUENCE [LARGE SCALE GENOMIC DNA]</scope>
</reference>
<feature type="compositionally biased region" description="Basic and acidic residues" evidence="6">
    <location>
        <begin position="285"/>
        <end position="297"/>
    </location>
</feature>
<proteinExistence type="predicted"/>
<dbReference type="Gene3D" id="2.40.330.10">
    <property type="entry name" value="DNA-binding pseudobarrel domain"/>
    <property type="match status" value="2"/>
</dbReference>
<keyword evidence="5" id="KW-0539">Nucleus</keyword>
<dbReference type="GeneID" id="116216093"/>
<dbReference type="PANTHER" id="PTHR31391:SF108">
    <property type="entry name" value="TF-B3 DOMAIN-CONTAINING PROTEIN"/>
    <property type="match status" value="1"/>
</dbReference>